<accession>A0A6J0NYZ0</accession>
<keyword evidence="2" id="KW-1185">Reference proteome</keyword>
<proteinExistence type="predicted"/>
<reference evidence="3" key="2">
    <citation type="submission" date="2025-08" db="UniProtKB">
        <authorList>
            <consortium name="RefSeq"/>
        </authorList>
    </citation>
    <scope>IDENTIFICATION</scope>
    <source>
        <tissue evidence="3">Leaf</tissue>
    </source>
</reference>
<organism evidence="2 3">
    <name type="scientific">Raphanus sativus</name>
    <name type="common">Radish</name>
    <name type="synonym">Raphanus raphanistrum var. sativus</name>
    <dbReference type="NCBI Taxonomy" id="3726"/>
    <lineage>
        <taxon>Eukaryota</taxon>
        <taxon>Viridiplantae</taxon>
        <taxon>Streptophyta</taxon>
        <taxon>Embryophyta</taxon>
        <taxon>Tracheophyta</taxon>
        <taxon>Spermatophyta</taxon>
        <taxon>Magnoliopsida</taxon>
        <taxon>eudicotyledons</taxon>
        <taxon>Gunneridae</taxon>
        <taxon>Pentapetalae</taxon>
        <taxon>rosids</taxon>
        <taxon>malvids</taxon>
        <taxon>Brassicales</taxon>
        <taxon>Brassicaceae</taxon>
        <taxon>Brassiceae</taxon>
        <taxon>Raphanus</taxon>
    </lineage>
</organism>
<evidence type="ECO:0000313" key="3">
    <source>
        <dbReference type="RefSeq" id="XP_018489899.1"/>
    </source>
</evidence>
<feature type="chain" id="PRO_5027109504" evidence="1">
    <location>
        <begin position="30"/>
        <end position="83"/>
    </location>
</feature>
<dbReference type="PANTHER" id="PTHR36328:SF6">
    <property type="entry name" value="CRYPTDIN PROTEIN-LIKE PROTEIN-RELATED"/>
    <property type="match status" value="1"/>
</dbReference>
<evidence type="ECO:0000256" key="1">
    <source>
        <dbReference type="SAM" id="SignalP"/>
    </source>
</evidence>
<dbReference type="GeneID" id="108860532"/>
<gene>
    <name evidence="3" type="primary">LOC108860532</name>
</gene>
<dbReference type="KEGG" id="rsz:108860532"/>
<dbReference type="RefSeq" id="XP_018489899.1">
    <property type="nucleotide sequence ID" value="XM_018634397.2"/>
</dbReference>
<reference evidence="2" key="1">
    <citation type="journal article" date="2019" name="Database">
        <title>The radish genome database (RadishGD): an integrated information resource for radish genomics.</title>
        <authorList>
            <person name="Yu H.J."/>
            <person name="Baek S."/>
            <person name="Lee Y.J."/>
            <person name="Cho A."/>
            <person name="Mun J.H."/>
        </authorList>
    </citation>
    <scope>NUCLEOTIDE SEQUENCE [LARGE SCALE GENOMIC DNA]</scope>
    <source>
        <strain evidence="2">cv. WK10039</strain>
    </source>
</reference>
<keyword evidence="1" id="KW-0732">Signal</keyword>
<sequence>MATERSSSVILLSVLVLALVLSPILPCQAAQAHLDVEGRMLLLLQASQVPSPSPAPIRFCPACACCAPAPPGACCPCRCTNDP</sequence>
<name>A0A6J0NYZ0_RAPSA</name>
<feature type="signal peptide" evidence="1">
    <location>
        <begin position="1"/>
        <end position="29"/>
    </location>
</feature>
<dbReference type="AlphaFoldDB" id="A0A6J0NYZ0"/>
<evidence type="ECO:0000313" key="2">
    <source>
        <dbReference type="Proteomes" id="UP000504610"/>
    </source>
</evidence>
<dbReference type="Proteomes" id="UP000504610">
    <property type="component" value="Chromosome 5"/>
</dbReference>
<protein>
    <submittedName>
        <fullName evidence="3">Uncharacterized protein LOC108860532</fullName>
    </submittedName>
</protein>
<dbReference type="PANTHER" id="PTHR36328">
    <property type="entry name" value="TRANSMEMBRANE PROTEIN"/>
    <property type="match status" value="1"/>
</dbReference>